<proteinExistence type="predicted"/>
<keyword evidence="8" id="KW-1185">Reference proteome</keyword>
<reference evidence="8" key="1">
    <citation type="journal article" date="2019" name="Int. J. Syst. Evol. Microbiol.">
        <title>The Global Catalogue of Microorganisms (GCM) 10K type strain sequencing project: providing services to taxonomists for standard genome sequencing and annotation.</title>
        <authorList>
            <consortium name="The Broad Institute Genomics Platform"/>
            <consortium name="The Broad Institute Genome Sequencing Center for Infectious Disease"/>
            <person name="Wu L."/>
            <person name="Ma J."/>
        </authorList>
    </citation>
    <scope>NUCLEOTIDE SEQUENCE [LARGE SCALE GENOMIC DNA]</scope>
    <source>
        <strain evidence="8">KCTC 23917</strain>
    </source>
</reference>
<comment type="subcellular location">
    <subcellularLocation>
        <location evidence="1">Cell membrane</location>
        <topology evidence="1">Multi-pass membrane protein</topology>
    </subcellularLocation>
</comment>
<keyword evidence="3" id="KW-0812">Transmembrane</keyword>
<dbReference type="InterPro" id="IPR033480">
    <property type="entry name" value="sCache_2"/>
</dbReference>
<evidence type="ECO:0000259" key="6">
    <source>
        <dbReference type="SMART" id="SM01049"/>
    </source>
</evidence>
<keyword evidence="4" id="KW-1133">Transmembrane helix</keyword>
<evidence type="ECO:0000256" key="1">
    <source>
        <dbReference type="ARBA" id="ARBA00004651"/>
    </source>
</evidence>
<organism evidence="7 8">
    <name type="scientific">Undibacterium squillarum</name>
    <dbReference type="NCBI Taxonomy" id="1131567"/>
    <lineage>
        <taxon>Bacteria</taxon>
        <taxon>Pseudomonadati</taxon>
        <taxon>Pseudomonadota</taxon>
        <taxon>Betaproteobacteria</taxon>
        <taxon>Burkholderiales</taxon>
        <taxon>Oxalobacteraceae</taxon>
        <taxon>Undibacterium</taxon>
    </lineage>
</organism>
<dbReference type="InterPro" id="IPR004010">
    <property type="entry name" value="Double_Cache_2"/>
</dbReference>
<evidence type="ECO:0000256" key="4">
    <source>
        <dbReference type="ARBA" id="ARBA00022989"/>
    </source>
</evidence>
<keyword evidence="2" id="KW-1003">Cell membrane</keyword>
<evidence type="ECO:0000313" key="8">
    <source>
        <dbReference type="Proteomes" id="UP000653343"/>
    </source>
</evidence>
<dbReference type="Pfam" id="PF08269">
    <property type="entry name" value="dCache_2"/>
    <property type="match status" value="1"/>
</dbReference>
<dbReference type="Proteomes" id="UP000653343">
    <property type="component" value="Unassembled WGS sequence"/>
</dbReference>
<feature type="domain" description="Single Cache" evidence="6">
    <location>
        <begin position="21"/>
        <end position="112"/>
    </location>
</feature>
<accession>A0ABQ2XQX8</accession>
<comment type="caution">
    <text evidence="7">The sequence shown here is derived from an EMBL/GenBank/DDBJ whole genome shotgun (WGS) entry which is preliminary data.</text>
</comment>
<keyword evidence="5" id="KW-0472">Membrane</keyword>
<dbReference type="RefSeq" id="WP_189355289.1">
    <property type="nucleotide sequence ID" value="NZ_BMYU01000001.1"/>
</dbReference>
<evidence type="ECO:0000313" key="7">
    <source>
        <dbReference type="EMBL" id="GGX29849.1"/>
    </source>
</evidence>
<dbReference type="EMBL" id="BMYU01000001">
    <property type="protein sequence ID" value="GGX29849.1"/>
    <property type="molecule type" value="Genomic_DNA"/>
</dbReference>
<sequence length="163" mass="18644">MLRSQRYLMAFLISFTPFISARALERSDARMATQLIAKAQSYIQENGVDKAIIEFNRLDSPFNSKSAINPHGDLYVYTLDRNGFQSVHGKNPKIRGKVMLDMRDIDGVFIIRDLVKACFESKDGKGWTRYRWPNPVTKEVEPKQGYVERVPGTDFCIGTGIYQ</sequence>
<name>A0ABQ2XQX8_9BURK</name>
<evidence type="ECO:0000256" key="2">
    <source>
        <dbReference type="ARBA" id="ARBA00022475"/>
    </source>
</evidence>
<protein>
    <recommendedName>
        <fullName evidence="6">Single Cache domain-containing protein</fullName>
    </recommendedName>
</protein>
<dbReference type="SMART" id="SM01049">
    <property type="entry name" value="Cache_2"/>
    <property type="match status" value="1"/>
</dbReference>
<gene>
    <name evidence="7" type="ORF">GCM10010946_03520</name>
</gene>
<evidence type="ECO:0000256" key="5">
    <source>
        <dbReference type="ARBA" id="ARBA00023136"/>
    </source>
</evidence>
<dbReference type="Gene3D" id="3.30.450.20">
    <property type="entry name" value="PAS domain"/>
    <property type="match status" value="1"/>
</dbReference>
<evidence type="ECO:0000256" key="3">
    <source>
        <dbReference type="ARBA" id="ARBA00022692"/>
    </source>
</evidence>